<dbReference type="Gene3D" id="3.40.30.10">
    <property type="entry name" value="Glutaredoxin"/>
    <property type="match status" value="1"/>
</dbReference>
<proteinExistence type="predicted"/>
<dbReference type="PROSITE" id="PS50053">
    <property type="entry name" value="UBIQUITIN_2"/>
    <property type="match status" value="1"/>
</dbReference>
<dbReference type="EMBL" id="BEXD01001048">
    <property type="protein sequence ID" value="GBB91950.1"/>
    <property type="molecule type" value="Genomic_DNA"/>
</dbReference>
<dbReference type="GO" id="GO:0004800">
    <property type="term" value="F:thyroxine 5'-deiodinase activity"/>
    <property type="evidence" value="ECO:0007669"/>
    <property type="project" value="InterPro"/>
</dbReference>
<dbReference type="Pfam" id="PF00240">
    <property type="entry name" value="ubiquitin"/>
    <property type="match status" value="1"/>
</dbReference>
<dbReference type="SUPFAM" id="SSF54236">
    <property type="entry name" value="Ubiquitin-like"/>
    <property type="match status" value="1"/>
</dbReference>
<reference evidence="2 3" key="1">
    <citation type="submission" date="2017-11" db="EMBL/GenBank/DDBJ databases">
        <title>The genome of Rhizophagus clarus HR1 reveals common genetic basis of auxotrophy among arbuscular mycorrhizal fungi.</title>
        <authorList>
            <person name="Kobayashi Y."/>
        </authorList>
    </citation>
    <scope>NUCLEOTIDE SEQUENCE [LARGE SCALE GENOMIC DNA]</scope>
    <source>
        <strain evidence="2 3">HR1</strain>
    </source>
</reference>
<dbReference type="PANTHER" id="PTHR11781">
    <property type="entry name" value="IODOTHYRONINE DEIODINASE"/>
    <property type="match status" value="1"/>
</dbReference>
<organism evidence="2 3">
    <name type="scientific">Rhizophagus clarus</name>
    <dbReference type="NCBI Taxonomy" id="94130"/>
    <lineage>
        <taxon>Eukaryota</taxon>
        <taxon>Fungi</taxon>
        <taxon>Fungi incertae sedis</taxon>
        <taxon>Mucoromycota</taxon>
        <taxon>Glomeromycotina</taxon>
        <taxon>Glomeromycetes</taxon>
        <taxon>Glomerales</taxon>
        <taxon>Glomeraceae</taxon>
        <taxon>Rhizophagus</taxon>
    </lineage>
</organism>
<evidence type="ECO:0000259" key="1">
    <source>
        <dbReference type="PROSITE" id="PS50053"/>
    </source>
</evidence>
<comment type="caution">
    <text evidence="2">The sequence shown here is derived from an EMBL/GenBank/DDBJ whole genome shotgun (WGS) entry which is preliminary data.</text>
</comment>
<evidence type="ECO:0000313" key="2">
    <source>
        <dbReference type="EMBL" id="GBB91950.1"/>
    </source>
</evidence>
<dbReference type="InterPro" id="IPR000626">
    <property type="entry name" value="Ubiquitin-like_dom"/>
</dbReference>
<dbReference type="InterPro" id="IPR029071">
    <property type="entry name" value="Ubiquitin-like_domsf"/>
</dbReference>
<keyword evidence="3" id="KW-1185">Reference proteome</keyword>
<protein>
    <recommendedName>
        <fullName evidence="1">Ubiquitin-like domain-containing protein</fullName>
    </recommendedName>
</protein>
<sequence length="625" mass="71495">MKTKDEKIIKLYLIESITIHDVKQIIQGHTIQGHTIQGHTRIPVHKQCLLFGAKQLHDSNALKSCNIQNKSTLEKNIILLVCKDLFSQVVENTPSGRTLHLILRLHGGMFQETSGHIDFNALPSLMQYMQVPARHQHDSDKAHAGIPCNYCGKSEWKGARYKHLNFSEILDPENQNDFPKDIPVNPVTILPMLPTKKEEMLTLRRRRTKVFTRNTTTILQEDPKLYVKSKQLRGSSTLKDCYVNDGVTLKLVLAESNSLIHVKTVTRKNIILSVCENLFSQVVENTPSGRTLYLVLRLHGGMFQETSGHIDFNALPLLMQYMQVPARHQHDSDKVHAGLDYDLCYECIKMSKLFHDEHHNFSEILDPENQNDFPKDIPVNPVTILPMLPTKKEEMLTLLHEEEKRRFSPEIQQQYYKVGSDPTSGKDWMDVTDQMQHELVQEFGYSGRVPQLYHDDPAFRTTQVYVRNNIASLGNLEGMSAPDCLLVPIKDDKTIVQLSSIYQPELPFVLLAGSYTSHASDVWLIGNIVEVKEHRTLEKRLAAARKMIEGTQLNIPVLVDTMDNNFLKLYSPWPFRFFVIKDGILKLAGMPKEARYDTTELVNCLGTFLDENHPDSPSQKKRNCK</sequence>
<name>A0A2Z6QPF5_9GLOM</name>
<dbReference type="CDD" id="cd17039">
    <property type="entry name" value="Ubl_ubiquitin_like"/>
    <property type="match status" value="1"/>
</dbReference>
<gene>
    <name evidence="2" type="ORF">RclHR1_19410003</name>
</gene>
<dbReference type="AlphaFoldDB" id="A0A2Z6QPF5"/>
<dbReference type="InterPro" id="IPR000643">
    <property type="entry name" value="Iodothyronine_deiodinase"/>
</dbReference>
<dbReference type="PANTHER" id="PTHR11781:SF22">
    <property type="entry name" value="TYPE I IODOTHYRONINE DEIODINASE"/>
    <property type="match status" value="1"/>
</dbReference>
<dbReference type="Gene3D" id="3.10.20.90">
    <property type="entry name" value="Phosphatidylinositol 3-kinase Catalytic Subunit, Chain A, domain 1"/>
    <property type="match status" value="1"/>
</dbReference>
<evidence type="ECO:0000313" key="3">
    <source>
        <dbReference type="Proteomes" id="UP000247702"/>
    </source>
</evidence>
<dbReference type="Pfam" id="PF00837">
    <property type="entry name" value="T4_deiodinase"/>
    <property type="match status" value="1"/>
</dbReference>
<feature type="domain" description="Ubiquitin-like" evidence="1">
    <location>
        <begin position="1"/>
        <end position="74"/>
    </location>
</feature>
<accession>A0A2Z6QPF5</accession>
<dbReference type="Proteomes" id="UP000247702">
    <property type="component" value="Unassembled WGS sequence"/>
</dbReference>